<dbReference type="Proteomes" id="UP000007110">
    <property type="component" value="Unassembled WGS sequence"/>
</dbReference>
<evidence type="ECO:0000313" key="8">
    <source>
        <dbReference type="Proteomes" id="UP000007110"/>
    </source>
</evidence>
<dbReference type="Pfam" id="PF10551">
    <property type="entry name" value="MULE"/>
    <property type="match status" value="1"/>
</dbReference>
<keyword evidence="1" id="KW-0479">Metal-binding</keyword>
<feature type="compositionally biased region" description="Basic and acidic residues" evidence="4">
    <location>
        <begin position="76"/>
        <end position="85"/>
    </location>
</feature>
<keyword evidence="8" id="KW-1185">Reference proteome</keyword>
<reference evidence="7" key="2">
    <citation type="submission" date="2021-01" db="UniProtKB">
        <authorList>
            <consortium name="EnsemblMetazoa"/>
        </authorList>
    </citation>
    <scope>IDENTIFICATION</scope>
</reference>
<evidence type="ECO:0000256" key="2">
    <source>
        <dbReference type="ARBA" id="ARBA00022771"/>
    </source>
</evidence>
<dbReference type="RefSeq" id="XP_030832863.1">
    <property type="nucleotide sequence ID" value="XM_030977003.1"/>
</dbReference>
<evidence type="ECO:0008006" key="9">
    <source>
        <dbReference type="Google" id="ProtNLM"/>
    </source>
</evidence>
<sequence length="503" mass="58027">MRLLAIEFDQYSWHIKSNFTKMEWIQSERGGRKLLLGGYMYVKQKDLADGYEGFECELRRNTRQCRAKIKVMGDNQFRDRTEHNHPPNHGRSNATKVKAATKRRATESNERPQQVLMATLCEVTEEGRAALPSLNNMRRNIRRQRQENPNALPIPMTVEDLEIPVDQRLTLGGELFLYHDSGRNDPRRILVFTTERNLQLLSTSESWFADGTFKVVPTIFFQLWTIHATYEGHVVPLVYCLMLNKDQASYARVLAALQEGRAFYPTRIMIDYEFAAKNAFSQAFPNAHVQGCLFHLCQRIHERIKQEGLQVLYNEDEEIRTQARMIGAIAFVPVEDTVEAFEALAGIARAELQPVLNYFEDTYVGRPQRAAGHGRQAARFPPIMWNMFNATLQGEFRTNNHVEGWHRRFQIGVGADHPSFWQFLTCLKREHAMNEVTIGQAQAGMAPPARRRVYQDTNLRLIRLVTNYHGRDIVDFLTLYVNTNFSVIWSCIEATTTPSLLTI</sequence>
<keyword evidence="2" id="KW-0863">Zinc-finger</keyword>
<dbReference type="PANTHER" id="PTHR47160:SF10">
    <property type="entry name" value="MULE TRANSPOSASE DOMAIN-CONTAINING PROTEIN"/>
    <property type="match status" value="1"/>
</dbReference>
<dbReference type="InterPro" id="IPR018289">
    <property type="entry name" value="MULE_transposase_dom"/>
</dbReference>
<dbReference type="InParanoid" id="A0A7M7N8K2"/>
<reference evidence="8" key="1">
    <citation type="submission" date="2015-02" db="EMBL/GenBank/DDBJ databases">
        <title>Genome sequencing for Strongylocentrotus purpuratus.</title>
        <authorList>
            <person name="Murali S."/>
            <person name="Liu Y."/>
            <person name="Vee V."/>
            <person name="English A."/>
            <person name="Wang M."/>
            <person name="Skinner E."/>
            <person name="Han Y."/>
            <person name="Muzny D.M."/>
            <person name="Worley K.C."/>
            <person name="Gibbs R.A."/>
        </authorList>
    </citation>
    <scope>NUCLEOTIDE SEQUENCE</scope>
</reference>
<evidence type="ECO:0000256" key="3">
    <source>
        <dbReference type="ARBA" id="ARBA00022833"/>
    </source>
</evidence>
<protein>
    <recommendedName>
        <fullName evidence="9">MULE transposase domain-containing protein</fullName>
    </recommendedName>
</protein>
<evidence type="ECO:0000256" key="4">
    <source>
        <dbReference type="SAM" id="MobiDB-lite"/>
    </source>
</evidence>
<accession>A0A7M7N8K2</accession>
<evidence type="ECO:0000313" key="7">
    <source>
        <dbReference type="EnsemblMetazoa" id="XP_030832863"/>
    </source>
</evidence>
<feature type="region of interest" description="Disordered" evidence="4">
    <location>
        <begin position="76"/>
        <end position="111"/>
    </location>
</feature>
<organism evidence="7 8">
    <name type="scientific">Strongylocentrotus purpuratus</name>
    <name type="common">Purple sea urchin</name>
    <dbReference type="NCBI Taxonomy" id="7668"/>
    <lineage>
        <taxon>Eukaryota</taxon>
        <taxon>Metazoa</taxon>
        <taxon>Echinodermata</taxon>
        <taxon>Eleutherozoa</taxon>
        <taxon>Echinozoa</taxon>
        <taxon>Echinoidea</taxon>
        <taxon>Euechinoidea</taxon>
        <taxon>Echinacea</taxon>
        <taxon>Camarodonta</taxon>
        <taxon>Echinidea</taxon>
        <taxon>Strongylocentrotidae</taxon>
        <taxon>Strongylocentrotus</taxon>
    </lineage>
</organism>
<evidence type="ECO:0000259" key="6">
    <source>
        <dbReference type="Pfam" id="PF10551"/>
    </source>
</evidence>
<dbReference type="Gene3D" id="2.20.25.240">
    <property type="match status" value="1"/>
</dbReference>
<dbReference type="EnsemblMetazoa" id="XM_030977003">
    <property type="protein sequence ID" value="XP_030832863"/>
    <property type="gene ID" value="LOC100888013"/>
</dbReference>
<dbReference type="AlphaFoldDB" id="A0A7M7N8K2"/>
<name>A0A7M7N8K2_STRPU</name>
<dbReference type="PANTHER" id="PTHR47160">
    <property type="entry name" value="PUTATIVE-RELATED"/>
    <property type="match status" value="1"/>
</dbReference>
<dbReference type="OrthoDB" id="6612379at2759"/>
<dbReference type="OMA" id="HTYISES"/>
<feature type="domain" description="FLYWCH-type" evidence="5">
    <location>
        <begin position="25"/>
        <end position="85"/>
    </location>
</feature>
<feature type="domain" description="MULE transposase" evidence="6">
    <location>
        <begin position="207"/>
        <end position="298"/>
    </location>
</feature>
<dbReference type="GO" id="GO:0008270">
    <property type="term" value="F:zinc ion binding"/>
    <property type="evidence" value="ECO:0007669"/>
    <property type="project" value="UniProtKB-KW"/>
</dbReference>
<keyword evidence="3" id="KW-0862">Zinc</keyword>
<proteinExistence type="predicted"/>
<dbReference type="Pfam" id="PF04500">
    <property type="entry name" value="FLYWCH"/>
    <property type="match status" value="1"/>
</dbReference>
<evidence type="ECO:0000256" key="1">
    <source>
        <dbReference type="ARBA" id="ARBA00022723"/>
    </source>
</evidence>
<dbReference type="InterPro" id="IPR007588">
    <property type="entry name" value="Znf_FLYWCH"/>
</dbReference>
<evidence type="ECO:0000259" key="5">
    <source>
        <dbReference type="Pfam" id="PF04500"/>
    </source>
</evidence>
<dbReference type="GeneID" id="100888013"/>
<dbReference type="KEGG" id="spu:100888013"/>